<proteinExistence type="predicted"/>
<sequence>MYKVQKKDGSQEDFDKAKIVSGALNAGATQEEAEKIASEIEAWLPSVAKDNVVNSMDIRTKGLEVFKSLNPEAATKFESFQKPADN</sequence>
<evidence type="ECO:0000313" key="5">
    <source>
        <dbReference type="EMBL" id="OGM19207.1"/>
    </source>
</evidence>
<evidence type="ECO:0000259" key="4">
    <source>
        <dbReference type="PROSITE" id="PS51161"/>
    </source>
</evidence>
<dbReference type="Proteomes" id="UP000176741">
    <property type="component" value="Unassembled WGS sequence"/>
</dbReference>
<dbReference type="AlphaFoldDB" id="A0A1F7XVX8"/>
<feature type="domain" description="ATP-cone" evidence="4">
    <location>
        <begin position="2"/>
        <end position="86"/>
    </location>
</feature>
<gene>
    <name evidence="5" type="ORF">A2771_00185</name>
</gene>
<evidence type="ECO:0000256" key="2">
    <source>
        <dbReference type="ARBA" id="ARBA00022840"/>
    </source>
</evidence>
<dbReference type="InterPro" id="IPR005144">
    <property type="entry name" value="ATP-cone_dom"/>
</dbReference>
<evidence type="ECO:0000256" key="3">
    <source>
        <dbReference type="PROSITE-ProRule" id="PRU00492"/>
    </source>
</evidence>
<name>A0A1F7XVX8_9BACT</name>
<evidence type="ECO:0000313" key="6">
    <source>
        <dbReference type="Proteomes" id="UP000176741"/>
    </source>
</evidence>
<dbReference type="EMBL" id="MGGD01000078">
    <property type="protein sequence ID" value="OGM19207.1"/>
    <property type="molecule type" value="Genomic_DNA"/>
</dbReference>
<reference evidence="5 6" key="1">
    <citation type="journal article" date="2016" name="Nat. Commun.">
        <title>Thousands of microbial genomes shed light on interconnected biogeochemical processes in an aquifer system.</title>
        <authorList>
            <person name="Anantharaman K."/>
            <person name="Brown C.T."/>
            <person name="Hug L.A."/>
            <person name="Sharon I."/>
            <person name="Castelle C.J."/>
            <person name="Probst A.J."/>
            <person name="Thomas B.C."/>
            <person name="Singh A."/>
            <person name="Wilkins M.J."/>
            <person name="Karaoz U."/>
            <person name="Brodie E.L."/>
            <person name="Williams K.H."/>
            <person name="Hubbard S.S."/>
            <person name="Banfield J.F."/>
        </authorList>
    </citation>
    <scope>NUCLEOTIDE SEQUENCE [LARGE SCALE GENOMIC DNA]</scope>
</reference>
<dbReference type="GO" id="GO:0005524">
    <property type="term" value="F:ATP binding"/>
    <property type="evidence" value="ECO:0007669"/>
    <property type="project" value="UniProtKB-UniRule"/>
</dbReference>
<protein>
    <recommendedName>
        <fullName evidence="4">ATP-cone domain-containing protein</fullName>
    </recommendedName>
</protein>
<organism evidence="5 6">
    <name type="scientific">Candidatus Woesebacteria bacterium RIFCSPHIGHO2_01_FULL_38_26b</name>
    <dbReference type="NCBI Taxonomy" id="1802491"/>
    <lineage>
        <taxon>Bacteria</taxon>
        <taxon>Candidatus Woeseibacteriota</taxon>
    </lineage>
</organism>
<dbReference type="PROSITE" id="PS51161">
    <property type="entry name" value="ATP_CONE"/>
    <property type="match status" value="1"/>
</dbReference>
<keyword evidence="1 3" id="KW-0547">Nucleotide-binding</keyword>
<keyword evidence="2 3" id="KW-0067">ATP-binding</keyword>
<dbReference type="Pfam" id="PF03477">
    <property type="entry name" value="ATP-cone"/>
    <property type="match status" value="1"/>
</dbReference>
<comment type="caution">
    <text evidence="5">The sequence shown here is derived from an EMBL/GenBank/DDBJ whole genome shotgun (WGS) entry which is preliminary data.</text>
</comment>
<evidence type="ECO:0000256" key="1">
    <source>
        <dbReference type="ARBA" id="ARBA00022741"/>
    </source>
</evidence>
<accession>A0A1F7XVX8</accession>